<dbReference type="SUPFAM" id="SSF56672">
    <property type="entry name" value="DNA/RNA polymerases"/>
    <property type="match status" value="1"/>
</dbReference>
<sequence length="103" mass="11768">MDVSNAFLHGDLNEEVYMQLPPDLDLEQHGSQRMVCRLKKSLYGLKQASRQWFAKLSSFLLKNGFSQSASDYSLFTKWVRGRIVVLLIYVDDIIIGGDVVKDI</sequence>
<feature type="domain" description="Reverse transcriptase Ty1/copia-type" evidence="1">
    <location>
        <begin position="1"/>
        <end position="101"/>
    </location>
</feature>
<evidence type="ECO:0000313" key="2">
    <source>
        <dbReference type="EMBL" id="CAL1390071.1"/>
    </source>
</evidence>
<evidence type="ECO:0000259" key="1">
    <source>
        <dbReference type="Pfam" id="PF07727"/>
    </source>
</evidence>
<dbReference type="EMBL" id="OZ034818">
    <property type="protein sequence ID" value="CAL1390071.1"/>
    <property type="molecule type" value="Genomic_DNA"/>
</dbReference>
<dbReference type="AlphaFoldDB" id="A0AAV2EVT5"/>
<evidence type="ECO:0000313" key="3">
    <source>
        <dbReference type="Proteomes" id="UP001497516"/>
    </source>
</evidence>
<gene>
    <name evidence="2" type="ORF">LTRI10_LOCUS30881</name>
</gene>
<dbReference type="Pfam" id="PF07727">
    <property type="entry name" value="RVT_2"/>
    <property type="match status" value="1"/>
</dbReference>
<dbReference type="InterPro" id="IPR013103">
    <property type="entry name" value="RVT_2"/>
</dbReference>
<proteinExistence type="predicted"/>
<name>A0AAV2EVT5_9ROSI</name>
<organism evidence="2 3">
    <name type="scientific">Linum trigynum</name>
    <dbReference type="NCBI Taxonomy" id="586398"/>
    <lineage>
        <taxon>Eukaryota</taxon>
        <taxon>Viridiplantae</taxon>
        <taxon>Streptophyta</taxon>
        <taxon>Embryophyta</taxon>
        <taxon>Tracheophyta</taxon>
        <taxon>Spermatophyta</taxon>
        <taxon>Magnoliopsida</taxon>
        <taxon>eudicotyledons</taxon>
        <taxon>Gunneridae</taxon>
        <taxon>Pentapetalae</taxon>
        <taxon>rosids</taxon>
        <taxon>fabids</taxon>
        <taxon>Malpighiales</taxon>
        <taxon>Linaceae</taxon>
        <taxon>Linum</taxon>
    </lineage>
</organism>
<protein>
    <recommendedName>
        <fullName evidence="1">Reverse transcriptase Ty1/copia-type domain-containing protein</fullName>
    </recommendedName>
</protein>
<accession>A0AAV2EVT5</accession>
<dbReference type="InterPro" id="IPR043502">
    <property type="entry name" value="DNA/RNA_pol_sf"/>
</dbReference>
<dbReference type="Proteomes" id="UP001497516">
    <property type="component" value="Chromosome 5"/>
</dbReference>
<keyword evidence="3" id="KW-1185">Reference proteome</keyword>
<reference evidence="2 3" key="1">
    <citation type="submission" date="2024-04" db="EMBL/GenBank/DDBJ databases">
        <authorList>
            <person name="Fracassetti M."/>
        </authorList>
    </citation>
    <scope>NUCLEOTIDE SEQUENCE [LARGE SCALE GENOMIC DNA]</scope>
</reference>